<dbReference type="Proteomes" id="UP000002384">
    <property type="component" value="Chromosome"/>
</dbReference>
<dbReference type="InterPro" id="IPR029261">
    <property type="entry name" value="Transposase_Znf"/>
</dbReference>
<sequence>MKRQLTKMLGISGVIVKSQKQLENTLILEIENNSKTALCPKCQKNSYRLHQNHYFLIKDIPWGEIEVLLRVNRRQFKCDNCSKPEA</sequence>
<dbReference type="STRING" id="65393.PCC7424_4138"/>
<organism evidence="2 3">
    <name type="scientific">Gloeothece citriformis (strain PCC 7424)</name>
    <name type="common">Cyanothece sp. (strain PCC 7424)</name>
    <dbReference type="NCBI Taxonomy" id="65393"/>
    <lineage>
        <taxon>Bacteria</taxon>
        <taxon>Bacillati</taxon>
        <taxon>Cyanobacteriota</taxon>
        <taxon>Cyanophyceae</taxon>
        <taxon>Oscillatoriophycideae</taxon>
        <taxon>Chroococcales</taxon>
        <taxon>Aphanothecaceae</taxon>
        <taxon>Gloeothece</taxon>
        <taxon>Gloeothece citriformis</taxon>
    </lineage>
</organism>
<proteinExistence type="predicted"/>
<name>B7KLD7_GLOC7</name>
<evidence type="ECO:0000313" key="2">
    <source>
        <dbReference type="EMBL" id="ACK72509.1"/>
    </source>
</evidence>
<evidence type="ECO:0000313" key="3">
    <source>
        <dbReference type="Proteomes" id="UP000002384"/>
    </source>
</evidence>
<reference evidence="3" key="1">
    <citation type="journal article" date="2011" name="MBio">
        <title>Novel metabolic attributes of the genus Cyanothece, comprising a group of unicellular nitrogen-fixing Cyanobacteria.</title>
        <authorList>
            <person name="Bandyopadhyay A."/>
            <person name="Elvitigala T."/>
            <person name="Welsh E."/>
            <person name="Stockel J."/>
            <person name="Liberton M."/>
            <person name="Min H."/>
            <person name="Sherman L.A."/>
            <person name="Pakrasi H.B."/>
        </authorList>
    </citation>
    <scope>NUCLEOTIDE SEQUENCE [LARGE SCALE GENOMIC DNA]</scope>
    <source>
        <strain evidence="3">PCC 7424</strain>
    </source>
</reference>
<feature type="domain" description="Transposase IS204/IS1001/IS1096/IS1165 zinc-finger" evidence="1">
    <location>
        <begin position="37"/>
        <end position="81"/>
    </location>
</feature>
<dbReference type="HOGENOM" id="CLU_2538778_0_0_3"/>
<dbReference type="EMBL" id="CP001291">
    <property type="protein sequence ID" value="ACK72509.1"/>
    <property type="molecule type" value="Genomic_DNA"/>
</dbReference>
<protein>
    <submittedName>
        <fullName evidence="2">Transposase</fullName>
    </submittedName>
</protein>
<dbReference type="Pfam" id="PF14690">
    <property type="entry name" value="Zn_ribbon_ISL3"/>
    <property type="match status" value="1"/>
</dbReference>
<dbReference type="eggNOG" id="COG3464">
    <property type="taxonomic scope" value="Bacteria"/>
</dbReference>
<dbReference type="AlphaFoldDB" id="B7KLD7"/>
<dbReference type="OrthoDB" id="428095at2"/>
<dbReference type="KEGG" id="cyc:PCC7424_4138"/>
<gene>
    <name evidence="2" type="ordered locus">PCC7424_4138</name>
</gene>
<evidence type="ECO:0000259" key="1">
    <source>
        <dbReference type="Pfam" id="PF14690"/>
    </source>
</evidence>
<accession>B7KLD7</accession>
<keyword evidence="3" id="KW-1185">Reference proteome</keyword>